<feature type="region of interest" description="Disordered" evidence="1">
    <location>
        <begin position="20"/>
        <end position="87"/>
    </location>
</feature>
<evidence type="ECO:0000256" key="1">
    <source>
        <dbReference type="SAM" id="MobiDB-lite"/>
    </source>
</evidence>
<organism evidence="3 4">
    <name type="scientific">Oryza sativa subsp. japonica</name>
    <name type="common">Rice</name>
    <dbReference type="NCBI Taxonomy" id="39947"/>
    <lineage>
        <taxon>Eukaryota</taxon>
        <taxon>Viridiplantae</taxon>
        <taxon>Streptophyta</taxon>
        <taxon>Embryophyta</taxon>
        <taxon>Tracheophyta</taxon>
        <taxon>Spermatophyta</taxon>
        <taxon>Magnoliopsida</taxon>
        <taxon>Liliopsida</taxon>
        <taxon>Poales</taxon>
        <taxon>Poaceae</taxon>
        <taxon>BOP clade</taxon>
        <taxon>Oryzoideae</taxon>
        <taxon>Oryzeae</taxon>
        <taxon>Oryzinae</taxon>
        <taxon>Oryza</taxon>
        <taxon>Oryza sativa</taxon>
    </lineage>
</organism>
<dbReference type="Gramene" id="Os04t0464850-00">
    <property type="protein sequence ID" value="Os04t0464850-00"/>
    <property type="gene ID" value="Os04g0464850"/>
</dbReference>
<feature type="compositionally biased region" description="Low complexity" evidence="1">
    <location>
        <begin position="60"/>
        <end position="79"/>
    </location>
</feature>
<dbReference type="AlphaFoldDB" id="A0A0P0WBA9"/>
<feature type="chain" id="PRO_5006056644" evidence="2">
    <location>
        <begin position="23"/>
        <end position="87"/>
    </location>
</feature>
<dbReference type="PaxDb" id="39947-A0A0P0WBA9"/>
<feature type="compositionally biased region" description="Polar residues" evidence="1">
    <location>
        <begin position="41"/>
        <end position="59"/>
    </location>
</feature>
<evidence type="ECO:0000313" key="3">
    <source>
        <dbReference type="EMBL" id="BAS89590.1"/>
    </source>
</evidence>
<keyword evidence="2" id="KW-0732">Signal</keyword>
<dbReference type="Proteomes" id="UP000059680">
    <property type="component" value="Chromosome 4"/>
</dbReference>
<feature type="signal peptide" evidence="2">
    <location>
        <begin position="1"/>
        <end position="22"/>
    </location>
</feature>
<gene>
    <name evidence="3" type="ordered locus">Os04g0464850</name>
    <name evidence="3" type="ORF">OSNPB_040464850</name>
</gene>
<reference evidence="3 4" key="3">
    <citation type="journal article" date="2013" name="Rice">
        <title>Improvement of the Oryza sativa Nipponbare reference genome using next generation sequence and optical map data.</title>
        <authorList>
            <person name="Kawahara Y."/>
            <person name="de la Bastide M."/>
            <person name="Hamilton J.P."/>
            <person name="Kanamori H."/>
            <person name="McCombie W.R."/>
            <person name="Ouyang S."/>
            <person name="Schwartz D.C."/>
            <person name="Tanaka T."/>
            <person name="Wu J."/>
            <person name="Zhou S."/>
            <person name="Childs K.L."/>
            <person name="Davidson R.M."/>
            <person name="Lin H."/>
            <person name="Quesada-Ocampo L."/>
            <person name="Vaillancourt B."/>
            <person name="Sakai H."/>
            <person name="Lee S.S."/>
            <person name="Kim J."/>
            <person name="Numa H."/>
            <person name="Itoh T."/>
            <person name="Buell C.R."/>
            <person name="Matsumoto T."/>
        </authorList>
    </citation>
    <scope>NUCLEOTIDE SEQUENCE [LARGE SCALE GENOMIC DNA]</scope>
    <source>
        <strain evidence="4">cv. Nipponbare</strain>
    </source>
</reference>
<protein>
    <submittedName>
        <fullName evidence="3">Os04g0464850 protein</fullName>
    </submittedName>
</protein>
<accession>A0A0P0WBA9</accession>
<reference evidence="3 4" key="2">
    <citation type="journal article" date="2013" name="Plant Cell Physiol.">
        <title>Rice Annotation Project Database (RAP-DB): an integrative and interactive database for rice genomics.</title>
        <authorList>
            <person name="Sakai H."/>
            <person name="Lee S.S."/>
            <person name="Tanaka T."/>
            <person name="Numa H."/>
            <person name="Kim J."/>
            <person name="Kawahara Y."/>
            <person name="Wakimoto H."/>
            <person name="Yang C.C."/>
            <person name="Iwamoto M."/>
            <person name="Abe T."/>
            <person name="Yamada Y."/>
            <person name="Muto A."/>
            <person name="Inokuchi H."/>
            <person name="Ikemura T."/>
            <person name="Matsumoto T."/>
            <person name="Sasaki T."/>
            <person name="Itoh T."/>
        </authorList>
    </citation>
    <scope>NUCLEOTIDE SEQUENCE [LARGE SCALE GENOMIC DNA]</scope>
    <source>
        <strain evidence="4">cv. Nipponbare</strain>
    </source>
</reference>
<dbReference type="InParanoid" id="A0A0P0WBA9"/>
<evidence type="ECO:0000256" key="2">
    <source>
        <dbReference type="SAM" id="SignalP"/>
    </source>
</evidence>
<proteinExistence type="predicted"/>
<sequence length="87" mass="8963">MTPRKGRASLLRIVISLSVNLGGTPEGSRRKGLRYPGTIAGNKSASTGRGSYPHQSENRGPNPSNNLSASSASLTSPGNLRSSPSSV</sequence>
<name>A0A0P0WBA9_ORYSJ</name>
<dbReference type="EMBL" id="AP014960">
    <property type="protein sequence ID" value="BAS89590.1"/>
    <property type="molecule type" value="Genomic_DNA"/>
</dbReference>
<keyword evidence="4" id="KW-1185">Reference proteome</keyword>
<reference evidence="4" key="1">
    <citation type="journal article" date="2005" name="Nature">
        <title>The map-based sequence of the rice genome.</title>
        <authorList>
            <consortium name="International rice genome sequencing project (IRGSP)"/>
            <person name="Matsumoto T."/>
            <person name="Wu J."/>
            <person name="Kanamori H."/>
            <person name="Katayose Y."/>
            <person name="Fujisawa M."/>
            <person name="Namiki N."/>
            <person name="Mizuno H."/>
            <person name="Yamamoto K."/>
            <person name="Antonio B.A."/>
            <person name="Baba T."/>
            <person name="Sakata K."/>
            <person name="Nagamura Y."/>
            <person name="Aoki H."/>
            <person name="Arikawa K."/>
            <person name="Arita K."/>
            <person name="Bito T."/>
            <person name="Chiden Y."/>
            <person name="Fujitsuka N."/>
            <person name="Fukunaka R."/>
            <person name="Hamada M."/>
            <person name="Harada C."/>
            <person name="Hayashi A."/>
            <person name="Hijishita S."/>
            <person name="Honda M."/>
            <person name="Hosokawa S."/>
            <person name="Ichikawa Y."/>
            <person name="Idonuma A."/>
            <person name="Iijima M."/>
            <person name="Ikeda M."/>
            <person name="Ikeno M."/>
            <person name="Ito K."/>
            <person name="Ito S."/>
            <person name="Ito T."/>
            <person name="Ito Y."/>
            <person name="Ito Y."/>
            <person name="Iwabuchi A."/>
            <person name="Kamiya K."/>
            <person name="Karasawa W."/>
            <person name="Kurita K."/>
            <person name="Katagiri S."/>
            <person name="Kikuta A."/>
            <person name="Kobayashi H."/>
            <person name="Kobayashi N."/>
            <person name="Machita K."/>
            <person name="Maehara T."/>
            <person name="Masukawa M."/>
            <person name="Mizubayashi T."/>
            <person name="Mukai Y."/>
            <person name="Nagasaki H."/>
            <person name="Nagata Y."/>
            <person name="Naito S."/>
            <person name="Nakashima M."/>
            <person name="Nakama Y."/>
            <person name="Nakamichi Y."/>
            <person name="Nakamura M."/>
            <person name="Meguro A."/>
            <person name="Negishi M."/>
            <person name="Ohta I."/>
            <person name="Ohta T."/>
            <person name="Okamoto M."/>
            <person name="Ono N."/>
            <person name="Saji S."/>
            <person name="Sakaguchi M."/>
            <person name="Sakai K."/>
            <person name="Shibata M."/>
            <person name="Shimokawa T."/>
            <person name="Song J."/>
            <person name="Takazaki Y."/>
            <person name="Terasawa K."/>
            <person name="Tsugane M."/>
            <person name="Tsuji K."/>
            <person name="Ueda S."/>
            <person name="Waki K."/>
            <person name="Yamagata H."/>
            <person name="Yamamoto M."/>
            <person name="Yamamoto S."/>
            <person name="Yamane H."/>
            <person name="Yoshiki S."/>
            <person name="Yoshihara R."/>
            <person name="Yukawa K."/>
            <person name="Zhong H."/>
            <person name="Yano M."/>
            <person name="Yuan Q."/>
            <person name="Ouyang S."/>
            <person name="Liu J."/>
            <person name="Jones K.M."/>
            <person name="Gansberger K."/>
            <person name="Moffat K."/>
            <person name="Hill J."/>
            <person name="Bera J."/>
            <person name="Fadrosh D."/>
            <person name="Jin S."/>
            <person name="Johri S."/>
            <person name="Kim M."/>
            <person name="Overton L."/>
            <person name="Reardon M."/>
            <person name="Tsitrin T."/>
            <person name="Vuong H."/>
            <person name="Weaver B."/>
            <person name="Ciecko A."/>
            <person name="Tallon L."/>
            <person name="Jackson J."/>
            <person name="Pai G."/>
            <person name="Aken S.V."/>
            <person name="Utterback T."/>
            <person name="Reidmuller S."/>
            <person name="Feldblyum T."/>
            <person name="Hsiao J."/>
            <person name="Zismann V."/>
            <person name="Iobst S."/>
            <person name="de Vazeille A.R."/>
            <person name="Buell C.R."/>
            <person name="Ying K."/>
            <person name="Li Y."/>
            <person name="Lu T."/>
            <person name="Huang Y."/>
            <person name="Zhao Q."/>
            <person name="Feng Q."/>
            <person name="Zhang L."/>
            <person name="Zhu J."/>
            <person name="Weng Q."/>
            <person name="Mu J."/>
            <person name="Lu Y."/>
            <person name="Fan D."/>
            <person name="Liu Y."/>
            <person name="Guan J."/>
            <person name="Zhang Y."/>
            <person name="Yu S."/>
            <person name="Liu X."/>
            <person name="Zhang Y."/>
            <person name="Hong G."/>
            <person name="Han B."/>
            <person name="Choisne N."/>
            <person name="Demange N."/>
            <person name="Orjeda G."/>
            <person name="Samain S."/>
            <person name="Cattolico L."/>
            <person name="Pelletier E."/>
            <person name="Couloux A."/>
            <person name="Segurens B."/>
            <person name="Wincker P."/>
            <person name="D'Hont A."/>
            <person name="Scarpelli C."/>
            <person name="Weissenbach J."/>
            <person name="Salanoubat M."/>
            <person name="Quetier F."/>
            <person name="Yu Y."/>
            <person name="Kim H.R."/>
            <person name="Rambo T."/>
            <person name="Currie J."/>
            <person name="Collura K."/>
            <person name="Luo M."/>
            <person name="Yang T."/>
            <person name="Ammiraju J.S.S."/>
            <person name="Engler F."/>
            <person name="Soderlund C."/>
            <person name="Wing R.A."/>
            <person name="Palmer L.E."/>
            <person name="de la Bastide M."/>
            <person name="Spiegel L."/>
            <person name="Nascimento L."/>
            <person name="Zutavern T."/>
            <person name="O'Shaughnessy A."/>
            <person name="Dike S."/>
            <person name="Dedhia N."/>
            <person name="Preston R."/>
            <person name="Balija V."/>
            <person name="McCombie W.R."/>
            <person name="Chow T."/>
            <person name="Chen H."/>
            <person name="Chung M."/>
            <person name="Chen C."/>
            <person name="Shaw J."/>
            <person name="Wu H."/>
            <person name="Hsiao K."/>
            <person name="Chao Y."/>
            <person name="Chu M."/>
            <person name="Cheng C."/>
            <person name="Hour A."/>
            <person name="Lee P."/>
            <person name="Lin S."/>
            <person name="Lin Y."/>
            <person name="Liou J."/>
            <person name="Liu S."/>
            <person name="Hsing Y."/>
            <person name="Raghuvanshi S."/>
            <person name="Mohanty A."/>
            <person name="Bharti A.K."/>
            <person name="Gaur A."/>
            <person name="Gupta V."/>
            <person name="Kumar D."/>
            <person name="Ravi V."/>
            <person name="Vij S."/>
            <person name="Kapur A."/>
            <person name="Khurana P."/>
            <person name="Khurana P."/>
            <person name="Khurana J.P."/>
            <person name="Tyagi A.K."/>
            <person name="Gaikwad K."/>
            <person name="Singh A."/>
            <person name="Dalal V."/>
            <person name="Srivastava S."/>
            <person name="Dixit A."/>
            <person name="Pal A.K."/>
            <person name="Ghazi I.A."/>
            <person name="Yadav M."/>
            <person name="Pandit A."/>
            <person name="Bhargava A."/>
            <person name="Sureshbabu K."/>
            <person name="Batra K."/>
            <person name="Sharma T.R."/>
            <person name="Mohapatra T."/>
            <person name="Singh N.K."/>
            <person name="Messing J."/>
            <person name="Nelson A.B."/>
            <person name="Fuks G."/>
            <person name="Kavchok S."/>
            <person name="Keizer G."/>
            <person name="Linton E."/>
            <person name="Llaca V."/>
            <person name="Song R."/>
            <person name="Tanyolac B."/>
            <person name="Young S."/>
            <person name="Ho-Il K."/>
            <person name="Hahn J.H."/>
            <person name="Sangsakoo G."/>
            <person name="Vanavichit A."/>
            <person name="de Mattos Luiz.A.T."/>
            <person name="Zimmer P.D."/>
            <person name="Malone G."/>
            <person name="Dellagostin O."/>
            <person name="de Oliveira A.C."/>
            <person name="Bevan M."/>
            <person name="Bancroft I."/>
            <person name="Minx P."/>
            <person name="Cordum H."/>
            <person name="Wilson R."/>
            <person name="Cheng Z."/>
            <person name="Jin W."/>
            <person name="Jiang J."/>
            <person name="Leong S.A."/>
            <person name="Iwama H."/>
            <person name="Gojobori T."/>
            <person name="Itoh T."/>
            <person name="Niimura Y."/>
            <person name="Fujii Y."/>
            <person name="Habara T."/>
            <person name="Sakai H."/>
            <person name="Sato Y."/>
            <person name="Wilson G."/>
            <person name="Kumar K."/>
            <person name="McCouch S."/>
            <person name="Juretic N."/>
            <person name="Hoen D."/>
            <person name="Wright S."/>
            <person name="Bruskiewich R."/>
            <person name="Bureau T."/>
            <person name="Miyao A."/>
            <person name="Hirochika H."/>
            <person name="Nishikawa T."/>
            <person name="Kadowaki K."/>
            <person name="Sugiura M."/>
            <person name="Burr B."/>
            <person name="Sasaki T."/>
        </authorList>
    </citation>
    <scope>NUCLEOTIDE SEQUENCE [LARGE SCALE GENOMIC DNA]</scope>
    <source>
        <strain evidence="4">cv. Nipponbare</strain>
    </source>
</reference>
<evidence type="ECO:0000313" key="4">
    <source>
        <dbReference type="Proteomes" id="UP000059680"/>
    </source>
</evidence>